<dbReference type="AlphaFoldDB" id="A0A5J5EE23"/>
<evidence type="ECO:0000313" key="1">
    <source>
        <dbReference type="EMBL" id="KAA8893463.1"/>
    </source>
</evidence>
<gene>
    <name evidence="1" type="ORF">FN846DRAFT_913990</name>
</gene>
<reference evidence="1 2" key="1">
    <citation type="submission" date="2019-09" db="EMBL/GenBank/DDBJ databases">
        <title>Draft genome of the ectomycorrhizal ascomycete Sphaerosporella brunnea.</title>
        <authorList>
            <consortium name="DOE Joint Genome Institute"/>
            <person name="Benucci G.M."/>
            <person name="Marozzi G."/>
            <person name="Antonielli L."/>
            <person name="Sanchez S."/>
            <person name="Marco P."/>
            <person name="Wang X."/>
            <person name="Falini L.B."/>
            <person name="Barry K."/>
            <person name="Haridas S."/>
            <person name="Lipzen A."/>
            <person name="Labutti K."/>
            <person name="Grigoriev I.V."/>
            <person name="Murat C."/>
            <person name="Martin F."/>
            <person name="Albertini E."/>
            <person name="Donnini D."/>
            <person name="Bonito G."/>
        </authorList>
    </citation>
    <scope>NUCLEOTIDE SEQUENCE [LARGE SCALE GENOMIC DNA]</scope>
    <source>
        <strain evidence="1 2">Sb_GMNB300</strain>
    </source>
</reference>
<sequence length="133" mass="13873">MAKLAKAIAGYPDSVELTTTAPVNPTGRVVIADADSAASMATMHQRPTHNEIAIYSHGSRLEDGACLAQAVPGEWRIASGVVGNDKEAYNAELLAGAGARRHTARRTSSGCVRHFTNAQVALQRRPHGVTGGG</sequence>
<comment type="caution">
    <text evidence="1">The sequence shown here is derived from an EMBL/GenBank/DDBJ whole genome shotgun (WGS) entry which is preliminary data.</text>
</comment>
<protein>
    <submittedName>
        <fullName evidence="1">Uncharacterized protein</fullName>
    </submittedName>
</protein>
<accession>A0A5J5EE23</accession>
<dbReference type="InParanoid" id="A0A5J5EE23"/>
<organism evidence="1 2">
    <name type="scientific">Sphaerosporella brunnea</name>
    <dbReference type="NCBI Taxonomy" id="1250544"/>
    <lineage>
        <taxon>Eukaryota</taxon>
        <taxon>Fungi</taxon>
        <taxon>Dikarya</taxon>
        <taxon>Ascomycota</taxon>
        <taxon>Pezizomycotina</taxon>
        <taxon>Pezizomycetes</taxon>
        <taxon>Pezizales</taxon>
        <taxon>Pyronemataceae</taxon>
        <taxon>Sphaerosporella</taxon>
    </lineage>
</organism>
<dbReference type="EMBL" id="VXIS01000437">
    <property type="protein sequence ID" value="KAA8893463.1"/>
    <property type="molecule type" value="Genomic_DNA"/>
</dbReference>
<dbReference type="Proteomes" id="UP000326924">
    <property type="component" value="Unassembled WGS sequence"/>
</dbReference>
<evidence type="ECO:0000313" key="2">
    <source>
        <dbReference type="Proteomes" id="UP000326924"/>
    </source>
</evidence>
<keyword evidence="2" id="KW-1185">Reference proteome</keyword>
<proteinExistence type="predicted"/>
<name>A0A5J5EE23_9PEZI</name>